<dbReference type="CDD" id="cd02801">
    <property type="entry name" value="DUS_like_FMN"/>
    <property type="match status" value="1"/>
</dbReference>
<keyword evidence="1" id="KW-0820">tRNA-binding</keyword>
<dbReference type="STRING" id="5875.Q4N9T6"/>
<dbReference type="KEGG" id="tpv:TP01_0028"/>
<dbReference type="Pfam" id="PF01207">
    <property type="entry name" value="Dus"/>
    <property type="match status" value="1"/>
</dbReference>
<dbReference type="SUPFAM" id="SSF51395">
    <property type="entry name" value="FMN-linked oxidoreductases"/>
    <property type="match status" value="1"/>
</dbReference>
<name>Q4N9T6_THEPA</name>
<dbReference type="VEuPathDB" id="PiroplasmaDB:TpMuguga_01g00028"/>
<dbReference type="InterPro" id="IPR013785">
    <property type="entry name" value="Aldolase_TIM"/>
</dbReference>
<protein>
    <submittedName>
        <fullName evidence="6">tRNA-dihydrouridine synthase A, putative</fullName>
    </submittedName>
</protein>
<keyword evidence="4" id="KW-0472">Membrane</keyword>
<dbReference type="InterPro" id="IPR004653">
    <property type="entry name" value="DusA"/>
</dbReference>
<evidence type="ECO:0000256" key="3">
    <source>
        <dbReference type="ARBA" id="ARBA00022884"/>
    </source>
</evidence>
<gene>
    <name evidence="6" type="ordered locus">TP01_0028</name>
</gene>
<dbReference type="EMBL" id="AAGK01000001">
    <property type="protein sequence ID" value="EAN33272.1"/>
    <property type="molecule type" value="Genomic_DNA"/>
</dbReference>
<keyword evidence="4" id="KW-0812">Transmembrane</keyword>
<dbReference type="NCBIfam" id="NF008774">
    <property type="entry name" value="PRK11815.1"/>
    <property type="match status" value="1"/>
</dbReference>
<comment type="caution">
    <text evidence="6">The sequence shown here is derived from an EMBL/GenBank/DDBJ whole genome shotgun (WGS) entry which is preliminary data.</text>
</comment>
<dbReference type="Proteomes" id="UP000001949">
    <property type="component" value="Unassembled WGS sequence"/>
</dbReference>
<dbReference type="eggNOG" id="KOG2335">
    <property type="taxonomic scope" value="Eukaryota"/>
</dbReference>
<evidence type="ECO:0000256" key="1">
    <source>
        <dbReference type="ARBA" id="ARBA00022555"/>
    </source>
</evidence>
<evidence type="ECO:0000256" key="4">
    <source>
        <dbReference type="SAM" id="Phobius"/>
    </source>
</evidence>
<evidence type="ECO:0000256" key="2">
    <source>
        <dbReference type="ARBA" id="ARBA00022857"/>
    </source>
</evidence>
<keyword evidence="2" id="KW-0521">NADP</keyword>
<dbReference type="PANTHER" id="PTHR42907">
    <property type="entry name" value="FMN-LINKED OXIDOREDUCTASES SUPERFAMILY PROTEIN"/>
    <property type="match status" value="1"/>
</dbReference>
<evidence type="ECO:0000313" key="7">
    <source>
        <dbReference type="Proteomes" id="UP000001949"/>
    </source>
</evidence>
<organism evidence="6 7">
    <name type="scientific">Theileria parva</name>
    <name type="common">East coast fever infection agent</name>
    <dbReference type="NCBI Taxonomy" id="5875"/>
    <lineage>
        <taxon>Eukaryota</taxon>
        <taxon>Sar</taxon>
        <taxon>Alveolata</taxon>
        <taxon>Apicomplexa</taxon>
        <taxon>Aconoidasida</taxon>
        <taxon>Piroplasmida</taxon>
        <taxon>Theileriidae</taxon>
        <taxon>Theileria</taxon>
    </lineage>
</organism>
<keyword evidence="7" id="KW-1185">Reference proteome</keyword>
<keyword evidence="4" id="KW-1133">Transmembrane helix</keyword>
<dbReference type="GO" id="GO:0000049">
    <property type="term" value="F:tRNA binding"/>
    <property type="evidence" value="ECO:0007669"/>
    <property type="project" value="UniProtKB-KW"/>
</dbReference>
<feature type="transmembrane region" description="Helical" evidence="4">
    <location>
        <begin position="6"/>
        <end position="25"/>
    </location>
</feature>
<dbReference type="OMA" id="ACMENTT"/>
<dbReference type="InterPro" id="IPR035587">
    <property type="entry name" value="DUS-like_FMN-bd"/>
</dbReference>
<evidence type="ECO:0000313" key="6">
    <source>
        <dbReference type="EMBL" id="EAN33272.1"/>
    </source>
</evidence>
<dbReference type="AlphaFoldDB" id="Q4N9T6"/>
<dbReference type="InParanoid" id="Q4N9T6"/>
<reference evidence="6 7" key="1">
    <citation type="journal article" date="2005" name="Science">
        <title>Genome sequence of Theileria parva, a bovine pathogen that transforms lymphocytes.</title>
        <authorList>
            <person name="Gardner M.J."/>
            <person name="Bishop R."/>
            <person name="Shah T."/>
            <person name="de Villiers E.P."/>
            <person name="Carlton J.M."/>
            <person name="Hall N."/>
            <person name="Ren Q."/>
            <person name="Paulsen I.T."/>
            <person name="Pain A."/>
            <person name="Berriman M."/>
            <person name="Wilson R.J.M."/>
            <person name="Sato S."/>
            <person name="Ralph S.A."/>
            <person name="Mann D.J."/>
            <person name="Xiong Z."/>
            <person name="Shallom S.J."/>
            <person name="Weidman J."/>
            <person name="Jiang L."/>
            <person name="Lynn J."/>
            <person name="Weaver B."/>
            <person name="Shoaibi A."/>
            <person name="Domingo A.R."/>
            <person name="Wasawo D."/>
            <person name="Crabtree J."/>
            <person name="Wortman J.R."/>
            <person name="Haas B."/>
            <person name="Angiuoli S.V."/>
            <person name="Creasy T.H."/>
            <person name="Lu C."/>
            <person name="Suh B."/>
            <person name="Silva J.C."/>
            <person name="Utterback T.R."/>
            <person name="Feldblyum T.V."/>
            <person name="Pertea M."/>
            <person name="Allen J."/>
            <person name="Nierman W.C."/>
            <person name="Taracha E.L.N."/>
            <person name="Salzberg S.L."/>
            <person name="White O.R."/>
            <person name="Fitzhugh H.A."/>
            <person name="Morzaria S."/>
            <person name="Venter J.C."/>
            <person name="Fraser C.M."/>
            <person name="Nene V."/>
        </authorList>
    </citation>
    <scope>NUCLEOTIDE SEQUENCE [LARGE SCALE GENOMIC DNA]</scope>
    <source>
        <strain evidence="6 7">Muguga</strain>
    </source>
</reference>
<dbReference type="PANTHER" id="PTHR42907:SF1">
    <property type="entry name" value="FMN-LINKED OXIDOREDUCTASES SUPERFAMILY PROTEIN"/>
    <property type="match status" value="1"/>
</dbReference>
<dbReference type="GO" id="GO:0017150">
    <property type="term" value="F:tRNA dihydrouridine synthase activity"/>
    <property type="evidence" value="ECO:0007669"/>
    <property type="project" value="InterPro"/>
</dbReference>
<dbReference type="Gene3D" id="3.20.20.70">
    <property type="entry name" value="Aldolase class I"/>
    <property type="match status" value="1"/>
</dbReference>
<accession>Q4N9T6</accession>
<feature type="domain" description="DUS-like FMN-binding" evidence="5">
    <location>
        <begin position="88"/>
        <end position="435"/>
    </location>
</feature>
<keyword evidence="3" id="KW-0694">RNA-binding</keyword>
<dbReference type="Gene3D" id="1.20.120.1460">
    <property type="match status" value="1"/>
</dbReference>
<sequence length="471" mass="54823">MQICFLIHIVLYTLLYHIVFNVFLIQKVNGIHQNKIYYPYFFLNPANSHFLTTKQQFKVREGFTNIHKTHLNTMRNGTVSHSKPSLQIAPMLDVTYLHFRYFMDFKFDFRQFMRLLTRKTQLWTEMFVASSLINASNESVSRWLKFEENEHPIVAQLGIFYQHKIVPGGNCPETLVEAGRILKKFGYDEINLNAGCPSPRVSGKGIYKFMLKLFNLGCFGASLMKEKELVRDIAHHMLRELEMPVTVKTRLGVDEFDSYEFVRDFVSTVSESGCDHFIIHSRKAWLKGINPKQNRTIPPLQYEKVYRLQRDFPHLKFTINGGFKTMESILEALNSENLDSNNNPHKLNGVMIGRLAYENPCLLSNVDKLIYGVENPDTCYTRRILLENYANYIDENQVDTANLNISLIVKPILGVFHGEQGNKIFRQSLSNVYDYDDFIYHSGESRHSMFIHKVIDLMDKINPEALDKPLY</sequence>
<evidence type="ECO:0000259" key="5">
    <source>
        <dbReference type="Pfam" id="PF01207"/>
    </source>
</evidence>
<proteinExistence type="predicted"/>